<feature type="compositionally biased region" description="Polar residues" evidence="1">
    <location>
        <begin position="195"/>
        <end position="211"/>
    </location>
</feature>
<feature type="region of interest" description="Disordered" evidence="1">
    <location>
        <begin position="27"/>
        <end position="69"/>
    </location>
</feature>
<dbReference type="Proteomes" id="UP000823388">
    <property type="component" value="Chromosome 9K"/>
</dbReference>
<dbReference type="EMBL" id="CM029053">
    <property type="protein sequence ID" value="KAG2549249.1"/>
    <property type="molecule type" value="Genomic_DNA"/>
</dbReference>
<reference evidence="2" key="1">
    <citation type="submission" date="2020-05" db="EMBL/GenBank/DDBJ databases">
        <title>WGS assembly of Panicum virgatum.</title>
        <authorList>
            <person name="Lovell J.T."/>
            <person name="Jenkins J."/>
            <person name="Shu S."/>
            <person name="Juenger T.E."/>
            <person name="Schmutz J."/>
        </authorList>
    </citation>
    <scope>NUCLEOTIDE SEQUENCE</scope>
    <source>
        <strain evidence="2">AP13</strain>
    </source>
</reference>
<comment type="caution">
    <text evidence="2">The sequence shown here is derived from an EMBL/GenBank/DDBJ whole genome shotgun (WGS) entry which is preliminary data.</text>
</comment>
<evidence type="ECO:0000313" key="2">
    <source>
        <dbReference type="EMBL" id="KAG2549249.1"/>
    </source>
</evidence>
<evidence type="ECO:0000313" key="3">
    <source>
        <dbReference type="Proteomes" id="UP000823388"/>
    </source>
</evidence>
<protein>
    <submittedName>
        <fullName evidence="2">Uncharacterized protein</fullName>
    </submittedName>
</protein>
<dbReference type="AlphaFoldDB" id="A0A8T0NLU7"/>
<accession>A0A8T0NLU7</accession>
<keyword evidence="3" id="KW-1185">Reference proteome</keyword>
<evidence type="ECO:0000256" key="1">
    <source>
        <dbReference type="SAM" id="MobiDB-lite"/>
    </source>
</evidence>
<sequence>MDAWGSRGPVHPWIAAGRSDIADCREKSTTATSGDLIPNFEEAFSSATSPSSPPPSGRHRLPLVATSLSPSPPLPPRHFPLAVAASPKSSTQWIRALAGSPVLDFTDRNFARGQPPARAAATEGRYLRPHAERSAPLDAAAVTRGAREVNVDAVAGGRRSRERRRCVPRSPRRPVPSTPPAPPVAPVPDSDATPTTEASLESTGSTQSPPK</sequence>
<organism evidence="2 3">
    <name type="scientific">Panicum virgatum</name>
    <name type="common">Blackwell switchgrass</name>
    <dbReference type="NCBI Taxonomy" id="38727"/>
    <lineage>
        <taxon>Eukaryota</taxon>
        <taxon>Viridiplantae</taxon>
        <taxon>Streptophyta</taxon>
        <taxon>Embryophyta</taxon>
        <taxon>Tracheophyta</taxon>
        <taxon>Spermatophyta</taxon>
        <taxon>Magnoliopsida</taxon>
        <taxon>Liliopsida</taxon>
        <taxon>Poales</taxon>
        <taxon>Poaceae</taxon>
        <taxon>PACMAD clade</taxon>
        <taxon>Panicoideae</taxon>
        <taxon>Panicodae</taxon>
        <taxon>Paniceae</taxon>
        <taxon>Panicinae</taxon>
        <taxon>Panicum</taxon>
        <taxon>Panicum sect. Hiantes</taxon>
    </lineage>
</organism>
<name>A0A8T0NLU7_PANVG</name>
<feature type="compositionally biased region" description="Basic residues" evidence="1">
    <location>
        <begin position="158"/>
        <end position="172"/>
    </location>
</feature>
<feature type="compositionally biased region" description="Pro residues" evidence="1">
    <location>
        <begin position="173"/>
        <end position="186"/>
    </location>
</feature>
<proteinExistence type="predicted"/>
<feature type="region of interest" description="Disordered" evidence="1">
    <location>
        <begin position="129"/>
        <end position="211"/>
    </location>
</feature>
<gene>
    <name evidence="2" type="ORF">PVAP13_9KG165926</name>
</gene>